<evidence type="ECO:0000256" key="1">
    <source>
        <dbReference type="SAM" id="MobiDB-lite"/>
    </source>
</evidence>
<evidence type="ECO:0000313" key="3">
    <source>
        <dbReference type="Proteomes" id="UP000308508"/>
    </source>
</evidence>
<dbReference type="AlphaFoldDB" id="A0A5R9PIB9"/>
<accession>A0A5R9PIB9</accession>
<keyword evidence="3" id="KW-1185">Reference proteome</keyword>
<name>A0A5R9PIB9_9GAMM</name>
<reference evidence="2 3" key="1">
    <citation type="submission" date="2019-04" db="EMBL/GenBank/DDBJ databases">
        <authorList>
            <person name="Grouzdev D.S."/>
            <person name="Nazina T.N."/>
        </authorList>
    </citation>
    <scope>NUCLEOTIDE SEQUENCE [LARGE SCALE GENOMIC DNA]</scope>
    <source>
        <strain evidence="2 3">SHC 3-19</strain>
    </source>
</reference>
<dbReference type="EMBL" id="SROY01000001">
    <property type="protein sequence ID" value="TLX23235.1"/>
    <property type="molecule type" value="Genomic_DNA"/>
</dbReference>
<sequence>MLAACKPAATPATSAAPAEPVAAPQAEAPVAAAAQQGLAGFGGYGDVRLGIPAADMEQAWGGALERLGPSPEPADGCHYLRPKRAARSAEDPAFMLEGGRFVRYDIEGERETAPGGGRIGMHRSDIVRLYPNQVEARPHHYTDGEYLRIRDPAGGAGVLVFETDGRGEDARVVAWRVGLPPQVDYVEGCS</sequence>
<organism evidence="2 3">
    <name type="scientific">Thermomonas fusca</name>
    <dbReference type="NCBI Taxonomy" id="215690"/>
    <lineage>
        <taxon>Bacteria</taxon>
        <taxon>Pseudomonadati</taxon>
        <taxon>Pseudomonadota</taxon>
        <taxon>Gammaproteobacteria</taxon>
        <taxon>Lysobacterales</taxon>
        <taxon>Lysobacteraceae</taxon>
        <taxon>Thermomonas</taxon>
    </lineage>
</organism>
<dbReference type="Proteomes" id="UP000308508">
    <property type="component" value="Unassembled WGS sequence"/>
</dbReference>
<feature type="region of interest" description="Disordered" evidence="1">
    <location>
        <begin position="1"/>
        <end position="20"/>
    </location>
</feature>
<evidence type="ECO:0000313" key="2">
    <source>
        <dbReference type="EMBL" id="TLX23235.1"/>
    </source>
</evidence>
<gene>
    <name evidence="2" type="ORF">E5S66_00485</name>
</gene>
<protein>
    <submittedName>
        <fullName evidence="2">Lectin</fullName>
    </submittedName>
</protein>
<dbReference type="STRING" id="1123377.GCA_000423885_01946"/>
<proteinExistence type="predicted"/>
<comment type="caution">
    <text evidence="2">The sequence shown here is derived from an EMBL/GenBank/DDBJ whole genome shotgun (WGS) entry which is preliminary data.</text>
</comment>